<evidence type="ECO:0000313" key="1">
    <source>
        <dbReference type="EMBL" id="CEK88675.1"/>
    </source>
</evidence>
<gene>
    <name evidence="1" type="primary">ORF166435</name>
</gene>
<proteinExistence type="predicted"/>
<dbReference type="InterPro" id="IPR045864">
    <property type="entry name" value="aa-tRNA-synth_II/BPL/LPL"/>
</dbReference>
<protein>
    <recommendedName>
        <fullName evidence="2">Aspartyl-tRNA synthetase</fullName>
    </recommendedName>
</protein>
<dbReference type="EMBL" id="HACG01041810">
    <property type="protein sequence ID" value="CEK88675.1"/>
    <property type="molecule type" value="Transcribed_RNA"/>
</dbReference>
<dbReference type="AlphaFoldDB" id="A0A0B7B9B1"/>
<reference evidence="1" key="1">
    <citation type="submission" date="2014-12" db="EMBL/GenBank/DDBJ databases">
        <title>Insight into the proteome of Arion vulgaris.</title>
        <authorList>
            <person name="Aradska J."/>
            <person name="Bulat T."/>
            <person name="Smidak R."/>
            <person name="Sarate P."/>
            <person name="Gangsoo J."/>
            <person name="Sialana F."/>
            <person name="Bilban M."/>
            <person name="Lubec G."/>
        </authorList>
    </citation>
    <scope>NUCLEOTIDE SEQUENCE</scope>
    <source>
        <tissue evidence="1">Skin</tissue>
    </source>
</reference>
<name>A0A0B7B9B1_9EUPU</name>
<organism evidence="1">
    <name type="scientific">Arion vulgaris</name>
    <dbReference type="NCBI Taxonomy" id="1028688"/>
    <lineage>
        <taxon>Eukaryota</taxon>
        <taxon>Metazoa</taxon>
        <taxon>Spiralia</taxon>
        <taxon>Lophotrochozoa</taxon>
        <taxon>Mollusca</taxon>
        <taxon>Gastropoda</taxon>
        <taxon>Heterobranchia</taxon>
        <taxon>Euthyneura</taxon>
        <taxon>Panpulmonata</taxon>
        <taxon>Eupulmonata</taxon>
        <taxon>Stylommatophora</taxon>
        <taxon>Helicina</taxon>
        <taxon>Arionoidea</taxon>
        <taxon>Arionidae</taxon>
        <taxon>Arion</taxon>
    </lineage>
</organism>
<sequence length="60" mass="6514">MVGADSIRDVIAFPKITQGKDPLSASPAYVSQADLDYYHIRLNADALKDSQNDTSDTNTV</sequence>
<accession>A0A0B7B9B1</accession>
<dbReference type="Gene3D" id="3.30.930.10">
    <property type="entry name" value="Bira Bifunctional Protein, Domain 2"/>
    <property type="match status" value="1"/>
</dbReference>
<evidence type="ECO:0008006" key="2">
    <source>
        <dbReference type="Google" id="ProtNLM"/>
    </source>
</evidence>